<dbReference type="EMBL" id="GG738858">
    <property type="protein sequence ID" value="EFC46437.1"/>
    <property type="molecule type" value="Genomic_DNA"/>
</dbReference>
<dbReference type="GO" id="GO:0055037">
    <property type="term" value="C:recycling endosome"/>
    <property type="evidence" value="ECO:0007669"/>
    <property type="project" value="TreeGrafter"/>
</dbReference>
<dbReference type="InParanoid" id="D2V9C8"/>
<dbReference type="Pfam" id="PF09794">
    <property type="entry name" value="Avl9"/>
    <property type="match status" value="1"/>
</dbReference>
<gene>
    <name evidence="2" type="ORF">NAEGRDRAFT_47667</name>
</gene>
<dbReference type="GeneID" id="8848650"/>
<feature type="domain" description="AVL9/DENND6" evidence="1">
    <location>
        <begin position="9"/>
        <end position="152"/>
    </location>
</feature>
<dbReference type="InterPro" id="IPR018307">
    <property type="entry name" value="ABL9/DENND6_dom"/>
</dbReference>
<dbReference type="PANTHER" id="PTHR13677">
    <property type="entry name" value="LD41638P"/>
    <property type="match status" value="1"/>
</dbReference>
<evidence type="ECO:0000313" key="3">
    <source>
        <dbReference type="Proteomes" id="UP000006671"/>
    </source>
</evidence>
<dbReference type="VEuPathDB" id="AmoebaDB:NAEGRDRAFT_47667"/>
<name>D2V9C8_NAEGR</name>
<dbReference type="GO" id="GO:0005085">
    <property type="term" value="F:guanyl-nucleotide exchange factor activity"/>
    <property type="evidence" value="ECO:0007669"/>
    <property type="project" value="InterPro"/>
</dbReference>
<evidence type="ECO:0000259" key="1">
    <source>
        <dbReference type="Pfam" id="PF09794"/>
    </source>
</evidence>
<evidence type="ECO:0000313" key="2">
    <source>
        <dbReference type="EMBL" id="EFC46437.1"/>
    </source>
</evidence>
<proteinExistence type="predicted"/>
<dbReference type="Proteomes" id="UP000006671">
    <property type="component" value="Unassembled WGS sequence"/>
</dbReference>
<dbReference type="RefSeq" id="XP_002679181.1">
    <property type="nucleotide sequence ID" value="XM_002679135.1"/>
</dbReference>
<dbReference type="AlphaFoldDB" id="D2V9C8"/>
<organism evidence="3">
    <name type="scientific">Naegleria gruberi</name>
    <name type="common">Amoeba</name>
    <dbReference type="NCBI Taxonomy" id="5762"/>
    <lineage>
        <taxon>Eukaryota</taxon>
        <taxon>Discoba</taxon>
        <taxon>Heterolobosea</taxon>
        <taxon>Tetramitia</taxon>
        <taxon>Eutetramitia</taxon>
        <taxon>Vahlkampfiidae</taxon>
        <taxon>Naegleria</taxon>
    </lineage>
</organism>
<keyword evidence="3" id="KW-1185">Reference proteome</keyword>
<sequence>MSGNPFNLLSISIAEFDKLSGNSLTHTYPTDVHLEKYYPTSNIADKCIPDGAHIYHEDQTGIILPITEDNTELIQVLHKYISSFKFTTSPTPPKPIPSSPSSNIPNNNDNGFQNSQYLYGSVFFRNKLDDRVRRGAIQKSILVVTTKPLFTLFIPLMRDAIDRISPYVTIGDQKLSEHVYVCGMTNPLLENSKYGWDYYASIAADNTLSVGSVRFPKISFEGSDSPLRIFPPKLVKSKHSQSYSGELRLSPKKTPTSIKSIYRKLNPFISSKNESQFSQKDLISQVVSDGELEFLWPYIMPNSESMLDWTVTGHVTLYKMTLCIKDGLNTFYSRHSGPLSHKYEKVLANIHFILGKLFKENEEVIYSQEQLAYLDRKSLDEKEKILNEQTAKNKRDSSFLHIKLQKPLEQEYMVINSEVKQTSQRSLFVHKVVRLQLDSNKQYTFLENPEYFVYVVNRVSEEQTELTQVHVIRATNLSEKRDKYTYFSSALETRKLLIERLDKDATDYSNIVVSDSDSSEDEDLGSSE</sequence>
<dbReference type="PANTHER" id="PTHR13677:SF0">
    <property type="entry name" value="LD41638P"/>
    <property type="match status" value="1"/>
</dbReference>
<reference evidence="2 3" key="1">
    <citation type="journal article" date="2010" name="Cell">
        <title>The genome of Naegleria gruberi illuminates early eukaryotic versatility.</title>
        <authorList>
            <person name="Fritz-Laylin L.K."/>
            <person name="Prochnik S.E."/>
            <person name="Ginger M.L."/>
            <person name="Dacks J.B."/>
            <person name="Carpenter M.L."/>
            <person name="Field M.C."/>
            <person name="Kuo A."/>
            <person name="Paredez A."/>
            <person name="Chapman J."/>
            <person name="Pham J."/>
            <person name="Shu S."/>
            <person name="Neupane R."/>
            <person name="Cipriano M."/>
            <person name="Mancuso J."/>
            <person name="Tu H."/>
            <person name="Salamov A."/>
            <person name="Lindquist E."/>
            <person name="Shapiro H."/>
            <person name="Lucas S."/>
            <person name="Grigoriev I.V."/>
            <person name="Cande W.Z."/>
            <person name="Fulton C."/>
            <person name="Rokhsar D.S."/>
            <person name="Dawson S.C."/>
        </authorList>
    </citation>
    <scope>NUCLEOTIDE SEQUENCE [LARGE SCALE GENOMIC DNA]</scope>
    <source>
        <strain evidence="2 3">NEG-M</strain>
    </source>
</reference>
<dbReference type="OMA" id="MPNSESM"/>
<dbReference type="KEGG" id="ngr:NAEGRDRAFT_47667"/>
<accession>D2V9C8</accession>
<dbReference type="InterPro" id="IPR024224">
    <property type="entry name" value="DENND6"/>
</dbReference>
<dbReference type="OrthoDB" id="10265409at2759"/>
<protein>
    <submittedName>
        <fullName evidence="2">Predicted protein</fullName>
    </submittedName>
</protein>